<sequence>MKQLFKNYIVTACVSVVLYSSISAQSIITGTFNIRYDNPRDSGNLWTDRKAYVAALIRFHDFDVFGTQEGLKHQLDDIQQQLPQYERYGIGRDNGQTKGEYSAIFYKKEKFTLLKSGDFWLSETPDKPGFGWDARINRICSWVQLKDKSTGKIFYCFNVHYDHQGMVARKESSKLLLAKIRSISGNDPVILTGDFNGDHNTEWYQSIAHSGILKDSFREVEYPYVNNGSFQNFGRNFNTADIIDHIFISAHFSVKKWGVLTDSYSGKFPSDHFPVLAEIQWRK</sequence>
<feature type="domain" description="Endonuclease/exonuclease/phosphatase" evidence="1">
    <location>
        <begin position="30"/>
        <end position="272"/>
    </location>
</feature>
<dbReference type="PANTHER" id="PTHR12121">
    <property type="entry name" value="CARBON CATABOLITE REPRESSOR PROTEIN 4"/>
    <property type="match status" value="1"/>
</dbReference>
<dbReference type="Pfam" id="PF03372">
    <property type="entry name" value="Exo_endo_phos"/>
    <property type="match status" value="1"/>
</dbReference>
<dbReference type="RefSeq" id="WP_353550550.1">
    <property type="nucleotide sequence ID" value="NZ_AP029612.1"/>
</dbReference>
<dbReference type="Gene3D" id="3.60.10.10">
    <property type="entry name" value="Endonuclease/exonuclease/phosphatase"/>
    <property type="match status" value="1"/>
</dbReference>
<name>A0AAT9GHX5_9BACT</name>
<gene>
    <name evidence="2" type="ORF">KACHI17_11450</name>
</gene>
<dbReference type="EMBL" id="AP029612">
    <property type="protein sequence ID" value="BFG70264.1"/>
    <property type="molecule type" value="Genomic_DNA"/>
</dbReference>
<organism evidence="2">
    <name type="scientific">Sediminibacterium sp. KACHI17</name>
    <dbReference type="NCBI Taxonomy" id="1751071"/>
    <lineage>
        <taxon>Bacteria</taxon>
        <taxon>Pseudomonadati</taxon>
        <taxon>Bacteroidota</taxon>
        <taxon>Chitinophagia</taxon>
        <taxon>Chitinophagales</taxon>
        <taxon>Chitinophagaceae</taxon>
        <taxon>Sediminibacterium</taxon>
    </lineage>
</organism>
<dbReference type="GO" id="GO:0004519">
    <property type="term" value="F:endonuclease activity"/>
    <property type="evidence" value="ECO:0007669"/>
    <property type="project" value="UniProtKB-KW"/>
</dbReference>
<dbReference type="PANTHER" id="PTHR12121:SF36">
    <property type="entry name" value="ENDONUCLEASE_EXONUCLEASE_PHOSPHATASE DOMAIN-CONTAINING PROTEIN"/>
    <property type="match status" value="1"/>
</dbReference>
<dbReference type="InterPro" id="IPR005135">
    <property type="entry name" value="Endo/exonuclease/phosphatase"/>
</dbReference>
<keyword evidence="2" id="KW-0378">Hydrolase</keyword>
<dbReference type="SUPFAM" id="SSF56219">
    <property type="entry name" value="DNase I-like"/>
    <property type="match status" value="1"/>
</dbReference>
<dbReference type="InterPro" id="IPR036691">
    <property type="entry name" value="Endo/exonu/phosph_ase_sf"/>
</dbReference>
<dbReference type="InterPro" id="IPR050410">
    <property type="entry name" value="CCR4/nocturin_mRNA_transcr"/>
</dbReference>
<reference evidence="2" key="1">
    <citation type="submission" date="2024-02" db="EMBL/GenBank/DDBJ databases">
        <title>Sediminibacterium planktonica sp. nov. and Sediminibacterium longus sp. nov., isolated from surface lake and river water.</title>
        <authorList>
            <person name="Watanabe K."/>
            <person name="Takemine S."/>
            <person name="Ishii Y."/>
            <person name="Ogata Y."/>
            <person name="Shindo C."/>
            <person name="Suda W."/>
        </authorList>
    </citation>
    <scope>NUCLEOTIDE SEQUENCE</scope>
    <source>
        <strain evidence="2">KACHI17</strain>
    </source>
</reference>
<keyword evidence="2" id="KW-0540">Nuclease</keyword>
<dbReference type="CDD" id="cd09083">
    <property type="entry name" value="EEP-1"/>
    <property type="match status" value="1"/>
</dbReference>
<dbReference type="GO" id="GO:0000175">
    <property type="term" value="F:3'-5'-RNA exonuclease activity"/>
    <property type="evidence" value="ECO:0007669"/>
    <property type="project" value="TreeGrafter"/>
</dbReference>
<evidence type="ECO:0000313" key="2">
    <source>
        <dbReference type="EMBL" id="BFG70264.1"/>
    </source>
</evidence>
<accession>A0AAT9GHX5</accession>
<protein>
    <submittedName>
        <fullName evidence="2">Endonuclease/exonuclease/phosphatase family protein</fullName>
    </submittedName>
</protein>
<evidence type="ECO:0000259" key="1">
    <source>
        <dbReference type="Pfam" id="PF03372"/>
    </source>
</evidence>
<proteinExistence type="predicted"/>
<keyword evidence="2" id="KW-0255">Endonuclease</keyword>
<dbReference type="AlphaFoldDB" id="A0AAT9GHX5"/>